<gene>
    <name evidence="2" type="ORF">B2J69_13905</name>
</gene>
<accession>A0A1V9DG78</accession>
<dbReference type="Pfam" id="PF10733">
    <property type="entry name" value="DUF2525"/>
    <property type="match status" value="1"/>
</dbReference>
<organism evidence="2 3">
    <name type="scientific">Pantoea latae</name>
    <dbReference type="NCBI Taxonomy" id="1964541"/>
    <lineage>
        <taxon>Bacteria</taxon>
        <taxon>Pseudomonadati</taxon>
        <taxon>Pseudomonadota</taxon>
        <taxon>Gammaproteobacteria</taxon>
        <taxon>Enterobacterales</taxon>
        <taxon>Erwiniaceae</taxon>
        <taxon>Pantoea</taxon>
    </lineage>
</organism>
<dbReference type="OrthoDB" id="6433496at2"/>
<name>A0A1V9DG78_9GAMM</name>
<proteinExistence type="predicted"/>
<dbReference type="InterPro" id="IPR019669">
    <property type="entry name" value="Uncharacterised_YodD"/>
</dbReference>
<dbReference type="RefSeq" id="WP_081140123.1">
    <property type="nucleotide sequence ID" value="NZ_MWUE01000019.1"/>
</dbReference>
<comment type="caution">
    <text evidence="2">The sequence shown here is derived from an EMBL/GenBank/DDBJ whole genome shotgun (WGS) entry which is preliminary data.</text>
</comment>
<sequence>MAPTHHTGPAPQPHDKPDVDALLETLPRSATQPPLPQAEGDRPHRPGGRAWGSSIELADEYELDIRDCSCNEMNR</sequence>
<keyword evidence="3" id="KW-1185">Reference proteome</keyword>
<evidence type="ECO:0000313" key="2">
    <source>
        <dbReference type="EMBL" id="OQP32877.1"/>
    </source>
</evidence>
<protein>
    <recommendedName>
        <fullName evidence="4">DUF2525 domain-containing protein</fullName>
    </recommendedName>
</protein>
<feature type="region of interest" description="Disordered" evidence="1">
    <location>
        <begin position="1"/>
        <end position="53"/>
    </location>
</feature>
<dbReference type="Proteomes" id="UP000192769">
    <property type="component" value="Unassembled WGS sequence"/>
</dbReference>
<evidence type="ECO:0008006" key="4">
    <source>
        <dbReference type="Google" id="ProtNLM"/>
    </source>
</evidence>
<evidence type="ECO:0000313" key="3">
    <source>
        <dbReference type="Proteomes" id="UP000192769"/>
    </source>
</evidence>
<dbReference type="AlphaFoldDB" id="A0A1V9DG78"/>
<reference evidence="2 3" key="1">
    <citation type="submission" date="2017-02" db="EMBL/GenBank/DDBJ databases">
        <title>Whole genome shotgun sequence of Pantoea agglomerans strain AS1 isolated from a cycad, Zamia floridana in Central Florida, USA.</title>
        <authorList>
            <person name="Lata P."/>
            <person name="Govindarajan S."/>
            <person name="Qi F."/>
            <person name="Li J.-L."/>
            <person name="Maurya S.K."/>
            <person name="Sahoo M.K."/>
        </authorList>
    </citation>
    <scope>NUCLEOTIDE SEQUENCE [LARGE SCALE GENOMIC DNA]</scope>
    <source>
        <strain evidence="2 3">AS1</strain>
    </source>
</reference>
<dbReference type="EMBL" id="MWUE01000019">
    <property type="protein sequence ID" value="OQP32877.1"/>
    <property type="molecule type" value="Genomic_DNA"/>
</dbReference>
<evidence type="ECO:0000256" key="1">
    <source>
        <dbReference type="SAM" id="MobiDB-lite"/>
    </source>
</evidence>